<feature type="domain" description="Sulfatase N-terminal" evidence="6">
    <location>
        <begin position="38"/>
        <end position="450"/>
    </location>
</feature>
<dbReference type="RefSeq" id="WP_189649626.1">
    <property type="nucleotide sequence ID" value="NZ_BMRC01000010.1"/>
</dbReference>
<evidence type="ECO:0000313" key="8">
    <source>
        <dbReference type="Proteomes" id="UP001589647"/>
    </source>
</evidence>
<feature type="region of interest" description="Disordered" evidence="5">
    <location>
        <begin position="1"/>
        <end position="32"/>
    </location>
</feature>
<dbReference type="EMBL" id="JBHMEI010000030">
    <property type="protein sequence ID" value="MFB9205554.1"/>
    <property type="molecule type" value="Genomic_DNA"/>
</dbReference>
<sequence length="754" mass="83021">MSTPPSRGYEGFGGTARELASQSTPWWPQRRRARPGAPNVVVVLVDDLGFSDLSPFGSEIDTPYAQALAGSGYRFTNYHSTPLCSPSRAALMTGLNPHRAGFAMVAHADPGYPGYRMELPPEAPTLAESFRAGGYATFMVGKWHLTLESRMHDGADKSSWPLQRGFDRYYGSMDGFTSLFHPHRLISDNGPVPDEGFPDDFYLTDALTDRAIGMIDGLRANDAGKPFFLYFAHQAVHGPVQAKPADIAKYRGRYDAGWARVREERFARQLRDGLFPEGTRPSDPDLPPWAERAELYARHMEVYAAAVDAVDQSLGRLVEHLKRIGEYDNTIIVLTSDNGATGEGGPEGTRSYFSRFVHLAGLPADWCPDVPRDLGLIGGPRVHGHYPRGWANVSNTPFRLYKGHAYAGGIHVPFVLSWPAGLPRGADDPGVRDQYAYVTDVAPTLLTLAGLERPGDVDGVPFDHLLRERDRPSLHRSQYVECGGQRGYFEDDYKIIAPHLPGTPFTDDGWELYDIARDPAETTDLAAEQPGRVADLAAKWRAAAWLNTVFPLADTPGMLNTRPASELPLSEPVTIRPGTPVLERFRSAKLTSLRSFTVEAWLDREPGDEGVIVAHGDQGGGYVLFVEDGELRLTYNAYGVPVRAAGPLAARGPVTVTARFTALPEMRWDIEVLAEDKPVLAVEGVPQLLGMAPFTGISVGYDYGGPVDWELHERRGVFRYRRGLDRVRYVPGEKAPYNPEIIALAEDLAQRAIE</sequence>
<dbReference type="InterPro" id="IPR024607">
    <property type="entry name" value="Sulfatase_CS"/>
</dbReference>
<keyword evidence="4" id="KW-0106">Calcium</keyword>
<dbReference type="GO" id="GO:0016787">
    <property type="term" value="F:hydrolase activity"/>
    <property type="evidence" value="ECO:0007669"/>
    <property type="project" value="UniProtKB-KW"/>
</dbReference>
<reference evidence="7 8" key="1">
    <citation type="submission" date="2024-09" db="EMBL/GenBank/DDBJ databases">
        <authorList>
            <person name="Sun Q."/>
            <person name="Mori K."/>
        </authorList>
    </citation>
    <scope>NUCLEOTIDE SEQUENCE [LARGE SCALE GENOMIC DNA]</scope>
    <source>
        <strain evidence="7 8">CCM 3426</strain>
    </source>
</reference>
<evidence type="ECO:0000256" key="1">
    <source>
        <dbReference type="ARBA" id="ARBA00008779"/>
    </source>
</evidence>
<evidence type="ECO:0000256" key="5">
    <source>
        <dbReference type="SAM" id="MobiDB-lite"/>
    </source>
</evidence>
<dbReference type="PANTHER" id="PTHR42693">
    <property type="entry name" value="ARYLSULFATASE FAMILY MEMBER"/>
    <property type="match status" value="1"/>
</dbReference>
<comment type="similarity">
    <text evidence="1">Belongs to the sulfatase family.</text>
</comment>
<evidence type="ECO:0000256" key="4">
    <source>
        <dbReference type="ARBA" id="ARBA00022837"/>
    </source>
</evidence>
<keyword evidence="8" id="KW-1185">Reference proteome</keyword>
<evidence type="ECO:0000256" key="2">
    <source>
        <dbReference type="ARBA" id="ARBA00022723"/>
    </source>
</evidence>
<accession>A0ABV5ILX6</accession>
<evidence type="ECO:0000256" key="3">
    <source>
        <dbReference type="ARBA" id="ARBA00022801"/>
    </source>
</evidence>
<evidence type="ECO:0000313" key="7">
    <source>
        <dbReference type="EMBL" id="MFB9205554.1"/>
    </source>
</evidence>
<dbReference type="InterPro" id="IPR000917">
    <property type="entry name" value="Sulfatase_N"/>
</dbReference>
<name>A0ABV5ILX6_9ACTN</name>
<keyword evidence="2" id="KW-0479">Metal-binding</keyword>
<dbReference type="CDD" id="cd16025">
    <property type="entry name" value="PAS_like"/>
    <property type="match status" value="1"/>
</dbReference>
<comment type="caution">
    <text evidence="7">The sequence shown here is derived from an EMBL/GenBank/DDBJ whole genome shotgun (WGS) entry which is preliminary data.</text>
</comment>
<dbReference type="EC" id="3.1.6.-" evidence="7"/>
<dbReference type="PANTHER" id="PTHR42693:SF33">
    <property type="entry name" value="ARYLSULFATASE"/>
    <property type="match status" value="1"/>
</dbReference>
<evidence type="ECO:0000259" key="6">
    <source>
        <dbReference type="Pfam" id="PF00884"/>
    </source>
</evidence>
<dbReference type="PROSITE" id="PS00523">
    <property type="entry name" value="SULFATASE_1"/>
    <property type="match status" value="1"/>
</dbReference>
<dbReference type="InterPro" id="IPR017850">
    <property type="entry name" value="Alkaline_phosphatase_core_sf"/>
</dbReference>
<dbReference type="SUPFAM" id="SSF53649">
    <property type="entry name" value="Alkaline phosphatase-like"/>
    <property type="match status" value="1"/>
</dbReference>
<keyword evidence="3 7" id="KW-0378">Hydrolase</keyword>
<proteinExistence type="inferred from homology"/>
<dbReference type="Pfam" id="PF00884">
    <property type="entry name" value="Sulfatase"/>
    <property type="match status" value="1"/>
</dbReference>
<dbReference type="InterPro" id="IPR050738">
    <property type="entry name" value="Sulfatase"/>
</dbReference>
<dbReference type="Gene3D" id="3.40.720.10">
    <property type="entry name" value="Alkaline Phosphatase, subunit A"/>
    <property type="match status" value="1"/>
</dbReference>
<dbReference type="Gene3D" id="3.30.1120.10">
    <property type="match status" value="1"/>
</dbReference>
<dbReference type="PROSITE" id="PS00149">
    <property type="entry name" value="SULFATASE_2"/>
    <property type="match status" value="1"/>
</dbReference>
<organism evidence="7 8">
    <name type="scientific">Nonomuraea spiralis</name>
    <dbReference type="NCBI Taxonomy" id="46182"/>
    <lineage>
        <taxon>Bacteria</taxon>
        <taxon>Bacillati</taxon>
        <taxon>Actinomycetota</taxon>
        <taxon>Actinomycetes</taxon>
        <taxon>Streptosporangiales</taxon>
        <taxon>Streptosporangiaceae</taxon>
        <taxon>Nonomuraea</taxon>
    </lineage>
</organism>
<protein>
    <submittedName>
        <fullName evidence="7">Arylsulfatase</fullName>
        <ecNumber evidence="7">3.1.6.-</ecNumber>
    </submittedName>
</protein>
<gene>
    <name evidence="7" type="ORF">ACFFV7_30475</name>
</gene>
<dbReference type="Proteomes" id="UP001589647">
    <property type="component" value="Unassembled WGS sequence"/>
</dbReference>